<feature type="coiled-coil region" evidence="1">
    <location>
        <begin position="482"/>
        <end position="509"/>
    </location>
</feature>
<dbReference type="Gene3D" id="1.25.40.20">
    <property type="entry name" value="Ankyrin repeat-containing domain"/>
    <property type="match status" value="1"/>
</dbReference>
<keyword evidence="1" id="KW-0175">Coiled coil</keyword>
<evidence type="ECO:0000313" key="4">
    <source>
        <dbReference type="Proteomes" id="UP001642464"/>
    </source>
</evidence>
<feature type="region of interest" description="Disordered" evidence="2">
    <location>
        <begin position="1"/>
        <end position="74"/>
    </location>
</feature>
<reference evidence="3 4" key="1">
    <citation type="submission" date="2024-02" db="EMBL/GenBank/DDBJ databases">
        <authorList>
            <person name="Chen Y."/>
            <person name="Shah S."/>
            <person name="Dougan E. K."/>
            <person name="Thang M."/>
            <person name="Chan C."/>
        </authorList>
    </citation>
    <scope>NUCLEOTIDE SEQUENCE [LARGE SCALE GENOMIC DNA]</scope>
</reference>
<gene>
    <name evidence="3" type="ORF">SCF082_LOCUS50157</name>
</gene>
<evidence type="ECO:0000313" key="3">
    <source>
        <dbReference type="EMBL" id="CAK9107752.1"/>
    </source>
</evidence>
<evidence type="ECO:0000256" key="1">
    <source>
        <dbReference type="SAM" id="Coils"/>
    </source>
</evidence>
<proteinExistence type="predicted"/>
<feature type="compositionally biased region" description="Acidic residues" evidence="2">
    <location>
        <begin position="708"/>
        <end position="722"/>
    </location>
</feature>
<comment type="caution">
    <text evidence="3">The sequence shown here is derived from an EMBL/GenBank/DDBJ whole genome shotgun (WGS) entry which is preliminary data.</text>
</comment>
<protein>
    <submittedName>
        <fullName evidence="3">Ankyrin repeat domain-containing protein 50</fullName>
    </submittedName>
</protein>
<evidence type="ECO:0000256" key="2">
    <source>
        <dbReference type="SAM" id="MobiDB-lite"/>
    </source>
</evidence>
<feature type="non-terminal residue" evidence="3">
    <location>
        <position position="1"/>
    </location>
</feature>
<name>A0ABP0S5W3_9DINO</name>
<dbReference type="InterPro" id="IPR036770">
    <property type="entry name" value="Ankyrin_rpt-contain_sf"/>
</dbReference>
<accession>A0ABP0S5W3</accession>
<feature type="compositionally biased region" description="Polar residues" evidence="2">
    <location>
        <begin position="1"/>
        <end position="15"/>
    </location>
</feature>
<feature type="compositionally biased region" description="Acidic residues" evidence="2">
    <location>
        <begin position="56"/>
        <end position="74"/>
    </location>
</feature>
<keyword evidence="4" id="KW-1185">Reference proteome</keyword>
<feature type="region of interest" description="Disordered" evidence="2">
    <location>
        <begin position="691"/>
        <end position="722"/>
    </location>
</feature>
<dbReference type="EMBL" id="CAXAMM010042962">
    <property type="protein sequence ID" value="CAK9107752.1"/>
    <property type="molecule type" value="Genomic_DNA"/>
</dbReference>
<dbReference type="Proteomes" id="UP001642464">
    <property type="component" value="Unassembled WGS sequence"/>
</dbReference>
<organism evidence="3 4">
    <name type="scientific">Durusdinium trenchii</name>
    <dbReference type="NCBI Taxonomy" id="1381693"/>
    <lineage>
        <taxon>Eukaryota</taxon>
        <taxon>Sar</taxon>
        <taxon>Alveolata</taxon>
        <taxon>Dinophyceae</taxon>
        <taxon>Suessiales</taxon>
        <taxon>Symbiodiniaceae</taxon>
        <taxon>Durusdinium</taxon>
    </lineage>
</organism>
<sequence>WLQLPSDQHSSTMGTGASAIPPLAKAPTGGGDGGDSELVQLPVSEKFTPPTKELGEAEENCEEDEAAGCGDYEDDPAWMFPESELKSFCQGKTDFETAQQRVISWAQNQLADDPEADLLGTPMSTLSCFKACYYKKGLELLMKTIPVADGEAAFKVAFDRGTQELVREVMGLIPPAEIEVIKDANWLLTCAPPSFFQFDERESWKLKFMEEELLPRGRAAAIEELKKKDDEGRCCALQSQFDNLSIPGLFYVLSLGADITGLLHKEEAEKIASLYKECKAKVDQWPTHVKLCKAIGRGKPEEVKEMLKTADPNMDHVDGDSATVSPLVLAIRKNFERRWYDNFFRFNLPHAWQVMESKSNLEVIKVLLETPELDPNRGAYSYGWHGSHVRCTPLGMALIEDLDTGSCYHTAESDRMLVAPRRDILELLLKHPEIDLENAYMQAYEEGGNERCGALALLDRDYKTGKDHFAAMMLMQAGALMTRHWKANLDSMDETAKDLQEEIKKAIEEEAGENAPADQEDVEEDAEADYTSFEKLPNGDLLVEGLTFQHFNKARFRTPRRSEILQSRLKDLEEVKSWYAIVSKGSNVFMHPKSFPASFCRVAAAFKKGTILTKLVIGSILDFVDFFEFNRERKPGLPFWERSIDIFGRPQSNVFFQMQKLLSSFENELAERDPSSLPTTPFQAEVKEPKANNTCWAVEPKAAGGEGGDGEDEVPEAECDEY</sequence>